<reference evidence="1 2" key="1">
    <citation type="submission" date="2019-03" db="EMBL/GenBank/DDBJ databases">
        <title>Single cell metagenomics reveals metabolic interactions within the superorganism composed of flagellate Streblomastix strix and complex community of Bacteroidetes bacteria on its surface.</title>
        <authorList>
            <person name="Treitli S.C."/>
            <person name="Kolisko M."/>
            <person name="Husnik F."/>
            <person name="Keeling P."/>
            <person name="Hampl V."/>
        </authorList>
    </citation>
    <scope>NUCLEOTIDE SEQUENCE [LARGE SCALE GENOMIC DNA]</scope>
    <source>
        <strain evidence="1">ST1C</strain>
    </source>
</reference>
<accession>A0A5J4TPZ5</accession>
<dbReference type="EMBL" id="SNRW01027583">
    <property type="protein sequence ID" value="KAA6359992.1"/>
    <property type="molecule type" value="Genomic_DNA"/>
</dbReference>
<name>A0A5J4TPZ5_9EUKA</name>
<evidence type="ECO:0000313" key="2">
    <source>
        <dbReference type="Proteomes" id="UP000324800"/>
    </source>
</evidence>
<feature type="non-terminal residue" evidence="1">
    <location>
        <position position="1"/>
    </location>
</feature>
<gene>
    <name evidence="1" type="ORF">EZS28_044481</name>
</gene>
<protein>
    <submittedName>
        <fullName evidence="1">Uncharacterized protein</fullName>
    </submittedName>
</protein>
<evidence type="ECO:0000313" key="1">
    <source>
        <dbReference type="EMBL" id="KAA6359992.1"/>
    </source>
</evidence>
<dbReference type="AlphaFoldDB" id="A0A5J4TPZ5"/>
<proteinExistence type="predicted"/>
<sequence>QTFEVQPIKYDFSSGKKGAK</sequence>
<organism evidence="1 2">
    <name type="scientific">Streblomastix strix</name>
    <dbReference type="NCBI Taxonomy" id="222440"/>
    <lineage>
        <taxon>Eukaryota</taxon>
        <taxon>Metamonada</taxon>
        <taxon>Preaxostyla</taxon>
        <taxon>Oxymonadida</taxon>
        <taxon>Streblomastigidae</taxon>
        <taxon>Streblomastix</taxon>
    </lineage>
</organism>
<comment type="caution">
    <text evidence="1">The sequence shown here is derived from an EMBL/GenBank/DDBJ whole genome shotgun (WGS) entry which is preliminary data.</text>
</comment>
<dbReference type="Proteomes" id="UP000324800">
    <property type="component" value="Unassembled WGS sequence"/>
</dbReference>